<dbReference type="AlphaFoldDB" id="X1IRE6"/>
<evidence type="ECO:0000313" key="1">
    <source>
        <dbReference type="EMBL" id="GAH85001.1"/>
    </source>
</evidence>
<comment type="caution">
    <text evidence="1">The sequence shown here is derived from an EMBL/GenBank/DDBJ whole genome shotgun (WGS) entry which is preliminary data.</text>
</comment>
<sequence length="47" mass="5628">MKAEKIWMDGKLVDWDEAKRKTIAQNLKSNHVLLYIKCYVLFRCIIT</sequence>
<proteinExistence type="predicted"/>
<gene>
    <name evidence="1" type="ORF">S03H2_61626</name>
</gene>
<protein>
    <submittedName>
        <fullName evidence="1">Uncharacterized protein</fullName>
    </submittedName>
</protein>
<accession>X1IRE6</accession>
<name>X1IRE6_9ZZZZ</name>
<organism evidence="1">
    <name type="scientific">marine sediment metagenome</name>
    <dbReference type="NCBI Taxonomy" id="412755"/>
    <lineage>
        <taxon>unclassified sequences</taxon>
        <taxon>metagenomes</taxon>
        <taxon>ecological metagenomes</taxon>
    </lineage>
</organism>
<reference evidence="1" key="1">
    <citation type="journal article" date="2014" name="Front. Microbiol.">
        <title>High frequency of phylogenetically diverse reductive dehalogenase-homologous genes in deep subseafloor sedimentary metagenomes.</title>
        <authorList>
            <person name="Kawai M."/>
            <person name="Futagami T."/>
            <person name="Toyoda A."/>
            <person name="Takaki Y."/>
            <person name="Nishi S."/>
            <person name="Hori S."/>
            <person name="Arai W."/>
            <person name="Tsubouchi T."/>
            <person name="Morono Y."/>
            <person name="Uchiyama I."/>
            <person name="Ito T."/>
            <person name="Fujiyama A."/>
            <person name="Inagaki F."/>
            <person name="Takami H."/>
        </authorList>
    </citation>
    <scope>NUCLEOTIDE SEQUENCE</scope>
    <source>
        <strain evidence="1">Expedition CK06-06</strain>
    </source>
</reference>
<dbReference type="EMBL" id="BARU01039790">
    <property type="protein sequence ID" value="GAH85001.1"/>
    <property type="molecule type" value="Genomic_DNA"/>
</dbReference>